<dbReference type="Pfam" id="PF13966">
    <property type="entry name" value="zf-RVT"/>
    <property type="match status" value="1"/>
</dbReference>
<protein>
    <submittedName>
        <fullName evidence="2">Putative ribonuclease H protein</fullName>
    </submittedName>
</protein>
<gene>
    <name evidence="2" type="ORF">A2U01_0025583</name>
</gene>
<dbReference type="EMBL" id="LXQA010055700">
    <property type="protein sequence ID" value="MCI04536.1"/>
    <property type="molecule type" value="Genomic_DNA"/>
</dbReference>
<accession>A0A392NZK3</accession>
<sequence>QVAVKKMGGGNSIKFWKDVWVGDQTLESRFPRLFGVSVQQDNVVREVGRWVDGEWRWELLWRRNFFVWEEALMRNLMEVISHRGITDAEDRWVWKPNEAEGFTVKSMYIVLEGVLLPQSLLNDFESVVLKNISKSAVPSKVCALAWQLCLDRIPTKENLCRRGIVRIDDSLCSLCGETVETSRHIFLHCRFAADVWYHVNRWLGTMVVLPPDVMMSYGQLVGCGGNKKIRKGFSIVWLAFVWVIWRVRNDRVFKF</sequence>
<proteinExistence type="predicted"/>
<dbReference type="InterPro" id="IPR026960">
    <property type="entry name" value="RVT-Znf"/>
</dbReference>
<evidence type="ECO:0000313" key="3">
    <source>
        <dbReference type="Proteomes" id="UP000265520"/>
    </source>
</evidence>
<comment type="caution">
    <text evidence="2">The sequence shown here is derived from an EMBL/GenBank/DDBJ whole genome shotgun (WGS) entry which is preliminary data.</text>
</comment>
<dbReference type="PANTHER" id="PTHR36617:SF16">
    <property type="entry name" value="OS04G0516500 PROTEIN"/>
    <property type="match status" value="1"/>
</dbReference>
<feature type="domain" description="Reverse transcriptase zinc-binding" evidence="1">
    <location>
        <begin position="102"/>
        <end position="196"/>
    </location>
</feature>
<dbReference type="PANTHER" id="PTHR36617">
    <property type="entry name" value="PROTEIN, PUTATIVE-RELATED"/>
    <property type="match status" value="1"/>
</dbReference>
<feature type="non-terminal residue" evidence="2">
    <location>
        <position position="1"/>
    </location>
</feature>
<organism evidence="2 3">
    <name type="scientific">Trifolium medium</name>
    <dbReference type="NCBI Taxonomy" id="97028"/>
    <lineage>
        <taxon>Eukaryota</taxon>
        <taxon>Viridiplantae</taxon>
        <taxon>Streptophyta</taxon>
        <taxon>Embryophyta</taxon>
        <taxon>Tracheophyta</taxon>
        <taxon>Spermatophyta</taxon>
        <taxon>Magnoliopsida</taxon>
        <taxon>eudicotyledons</taxon>
        <taxon>Gunneridae</taxon>
        <taxon>Pentapetalae</taxon>
        <taxon>rosids</taxon>
        <taxon>fabids</taxon>
        <taxon>Fabales</taxon>
        <taxon>Fabaceae</taxon>
        <taxon>Papilionoideae</taxon>
        <taxon>50 kb inversion clade</taxon>
        <taxon>NPAAA clade</taxon>
        <taxon>Hologalegina</taxon>
        <taxon>IRL clade</taxon>
        <taxon>Trifolieae</taxon>
        <taxon>Trifolium</taxon>
    </lineage>
</organism>
<keyword evidence="3" id="KW-1185">Reference proteome</keyword>
<name>A0A392NZK3_9FABA</name>
<evidence type="ECO:0000313" key="2">
    <source>
        <dbReference type="EMBL" id="MCI04536.1"/>
    </source>
</evidence>
<dbReference type="AlphaFoldDB" id="A0A392NZK3"/>
<dbReference type="Proteomes" id="UP000265520">
    <property type="component" value="Unassembled WGS sequence"/>
</dbReference>
<reference evidence="2 3" key="1">
    <citation type="journal article" date="2018" name="Front. Plant Sci.">
        <title>Red Clover (Trifolium pratense) and Zigzag Clover (T. medium) - A Picture of Genomic Similarities and Differences.</title>
        <authorList>
            <person name="Dluhosova J."/>
            <person name="Istvanek J."/>
            <person name="Nedelnik J."/>
            <person name="Repkova J."/>
        </authorList>
    </citation>
    <scope>NUCLEOTIDE SEQUENCE [LARGE SCALE GENOMIC DNA]</scope>
    <source>
        <strain evidence="3">cv. 10/8</strain>
        <tissue evidence="2">Leaf</tissue>
    </source>
</reference>
<evidence type="ECO:0000259" key="1">
    <source>
        <dbReference type="Pfam" id="PF13966"/>
    </source>
</evidence>